<dbReference type="InterPro" id="IPR051678">
    <property type="entry name" value="AGP_Transferase"/>
</dbReference>
<dbReference type="OrthoDB" id="9797603at2"/>
<organism evidence="3 4">
    <name type="scientific">Nocardia aurantia</name>
    <dbReference type="NCBI Taxonomy" id="2585199"/>
    <lineage>
        <taxon>Bacteria</taxon>
        <taxon>Bacillati</taxon>
        <taxon>Actinomycetota</taxon>
        <taxon>Actinomycetes</taxon>
        <taxon>Mycobacteriales</taxon>
        <taxon>Nocardiaceae</taxon>
        <taxon>Nocardia</taxon>
    </lineage>
</organism>
<feature type="region of interest" description="Disordered" evidence="1">
    <location>
        <begin position="271"/>
        <end position="295"/>
    </location>
</feature>
<accession>A0A7K0DU34</accession>
<dbReference type="Proteomes" id="UP000431401">
    <property type="component" value="Unassembled WGS sequence"/>
</dbReference>
<reference evidence="3 4" key="1">
    <citation type="submission" date="2019-10" db="EMBL/GenBank/DDBJ databases">
        <title>Nocardia macrotermitis sp. nov. and Nocardia aurantia sp. nov., isolated from the gut of fungus growing-termite Macrotermes natalensis.</title>
        <authorList>
            <person name="Benndorf R."/>
            <person name="Schwitalla J."/>
            <person name="Martin K."/>
            <person name="De Beer W."/>
            <person name="Kaster A.-K."/>
            <person name="Vollmers J."/>
            <person name="Poulsen M."/>
            <person name="Beemelmanns C."/>
        </authorList>
    </citation>
    <scope>NUCLEOTIDE SEQUENCE [LARGE SCALE GENOMIC DNA]</scope>
    <source>
        <strain evidence="3 4">RB56</strain>
    </source>
</reference>
<dbReference type="InterPro" id="IPR011009">
    <property type="entry name" value="Kinase-like_dom_sf"/>
</dbReference>
<comment type="caution">
    <text evidence="3">The sequence shown here is derived from an EMBL/GenBank/DDBJ whole genome shotgun (WGS) entry which is preliminary data.</text>
</comment>
<evidence type="ECO:0000259" key="2">
    <source>
        <dbReference type="Pfam" id="PF01636"/>
    </source>
</evidence>
<gene>
    <name evidence="3" type="ORF">NRB56_48650</name>
</gene>
<feature type="domain" description="Aminoglycoside phosphotransferase" evidence="2">
    <location>
        <begin position="34"/>
        <end position="220"/>
    </location>
</feature>
<dbReference type="AlphaFoldDB" id="A0A7K0DU34"/>
<dbReference type="Gene3D" id="3.90.1200.10">
    <property type="match status" value="1"/>
</dbReference>
<name>A0A7K0DU34_9NOCA</name>
<evidence type="ECO:0000313" key="4">
    <source>
        <dbReference type="Proteomes" id="UP000431401"/>
    </source>
</evidence>
<sequence>MRDELIAWLTDVRSDHDWTHATVRRGCFHDVAVTGSVVARVSRHGSQPERTAREHATLTAVAAANVPVEHPRPLSGVIDRADRSATLVTVAPGYERPQPDWHLVGEDLGALLRALHETAVGPMPAPRSWCGGARWPDIVADSVIPELPDDCASAAGRVVTNILTVEAPATGFVHGDFGPHNILWRGTEIRSLIDFDHSCVGDPAIDYASLISFYGAAAVGTLTPDAALLDRALHHRAGFTLQLAAAAVLVGDEGLFRHAIGNFGSRLRAGTLHDPGGSTPARWWPPTESGTAVRS</sequence>
<dbReference type="SUPFAM" id="SSF56112">
    <property type="entry name" value="Protein kinase-like (PK-like)"/>
    <property type="match status" value="1"/>
</dbReference>
<evidence type="ECO:0000256" key="1">
    <source>
        <dbReference type="SAM" id="MobiDB-lite"/>
    </source>
</evidence>
<proteinExistence type="predicted"/>
<dbReference type="EMBL" id="WEGI01000010">
    <property type="protein sequence ID" value="MQY29275.1"/>
    <property type="molecule type" value="Genomic_DNA"/>
</dbReference>
<dbReference type="RefSeq" id="WP_153345877.1">
    <property type="nucleotide sequence ID" value="NZ_WEGI01000010.1"/>
</dbReference>
<keyword evidence="4" id="KW-1185">Reference proteome</keyword>
<dbReference type="InterPro" id="IPR002575">
    <property type="entry name" value="Aminoglycoside_PTrfase"/>
</dbReference>
<evidence type="ECO:0000313" key="3">
    <source>
        <dbReference type="EMBL" id="MQY29275.1"/>
    </source>
</evidence>
<dbReference type="PANTHER" id="PTHR21310">
    <property type="entry name" value="AMINOGLYCOSIDE PHOSPHOTRANSFERASE-RELATED-RELATED"/>
    <property type="match status" value="1"/>
</dbReference>
<protein>
    <recommendedName>
        <fullName evidence="2">Aminoglycoside phosphotransferase domain-containing protein</fullName>
    </recommendedName>
</protein>
<dbReference type="PANTHER" id="PTHR21310:SF40">
    <property type="entry name" value="AMINOGLYCOSIDE PHOSPHOTRANSFERASE DOMAIN-CONTAINING PROTEIN-RELATED"/>
    <property type="match status" value="1"/>
</dbReference>
<dbReference type="Pfam" id="PF01636">
    <property type="entry name" value="APH"/>
    <property type="match status" value="1"/>
</dbReference>